<dbReference type="InterPro" id="IPR002110">
    <property type="entry name" value="Ankyrin_rpt"/>
</dbReference>
<keyword evidence="1" id="KW-0677">Repeat</keyword>
<dbReference type="PROSITE" id="PS50297">
    <property type="entry name" value="ANK_REP_REGION"/>
    <property type="match status" value="4"/>
</dbReference>
<evidence type="ECO:0000256" key="1">
    <source>
        <dbReference type="ARBA" id="ARBA00022737"/>
    </source>
</evidence>
<feature type="repeat" description="ANK" evidence="3">
    <location>
        <begin position="313"/>
        <end position="345"/>
    </location>
</feature>
<evidence type="ECO:0000313" key="4">
    <source>
        <dbReference type="EMBL" id="STX80074.1"/>
    </source>
</evidence>
<dbReference type="Gene3D" id="1.25.40.20">
    <property type="entry name" value="Ankyrin repeat-containing domain"/>
    <property type="match status" value="3"/>
</dbReference>
<dbReference type="EMBL" id="UGOL01000001">
    <property type="protein sequence ID" value="STX80074.1"/>
    <property type="molecule type" value="Genomic_DNA"/>
</dbReference>
<feature type="repeat" description="ANK" evidence="3">
    <location>
        <begin position="450"/>
        <end position="482"/>
    </location>
</feature>
<dbReference type="PROSITE" id="PS50088">
    <property type="entry name" value="ANK_REPEAT"/>
    <property type="match status" value="4"/>
</dbReference>
<dbReference type="PANTHER" id="PTHR24198">
    <property type="entry name" value="ANKYRIN REPEAT AND PROTEIN KINASE DOMAIN-CONTAINING PROTEIN"/>
    <property type="match status" value="1"/>
</dbReference>
<feature type="repeat" description="ANK" evidence="3">
    <location>
        <begin position="280"/>
        <end position="312"/>
    </location>
</feature>
<dbReference type="Proteomes" id="UP000254631">
    <property type="component" value="Unassembled WGS sequence"/>
</dbReference>
<keyword evidence="2 3" id="KW-0040">ANK repeat</keyword>
<dbReference type="SUPFAM" id="SSF48403">
    <property type="entry name" value="Ankyrin repeat"/>
    <property type="match status" value="2"/>
</dbReference>
<gene>
    <name evidence="4" type="primary">arp_1</name>
    <name evidence="4" type="ORF">NCTC12000_02082</name>
</gene>
<evidence type="ECO:0000313" key="5">
    <source>
        <dbReference type="Proteomes" id="UP000254631"/>
    </source>
</evidence>
<reference evidence="4 5" key="1">
    <citation type="submission" date="2018-06" db="EMBL/GenBank/DDBJ databases">
        <authorList>
            <consortium name="Pathogen Informatics"/>
            <person name="Doyle S."/>
        </authorList>
    </citation>
    <scope>NUCLEOTIDE SEQUENCE [LARGE SCALE GENOMIC DNA]</scope>
    <source>
        <strain evidence="4 5">NCTC12000</strain>
    </source>
</reference>
<evidence type="ECO:0000256" key="3">
    <source>
        <dbReference type="PROSITE-ProRule" id="PRU00023"/>
    </source>
</evidence>
<dbReference type="PANTHER" id="PTHR24198:SF165">
    <property type="entry name" value="ANKYRIN REPEAT-CONTAINING PROTEIN-RELATED"/>
    <property type="match status" value="1"/>
</dbReference>
<dbReference type="InterPro" id="IPR036770">
    <property type="entry name" value="Ankyrin_rpt-contain_sf"/>
</dbReference>
<sequence>MLNKTDNTDLLPTIFNQDFLVDLFAQLPVNEFFALRLLSKNINQLFNNQLFIKLLHRYFTPIKFHVPLEQLDAKQLIKELIESFQDLDTLECFEDIDTLGVIDTKKVLVWDLHLAIASGDEQKIRRLFDLIPFHYFSTNERSQNDRNYYLDFSLFAMAACQPLPIRQLIFDLLTRGLNDSTDTLVDKHGFSKFDYAAILNLVDVLECSTSDDMIVHNNISPLRLACRYGQLDAVQSIINKFEWITFPINALKEASTSGHLDVVRYLCEMRNRLKNFQVDDLNESLLAACKNGHLEVVRHLLDLGASIEAKDNEGNTPFILACQRDHLAVAKLLITKGAKPNAKNRSMEHVLNVVLKPRYGVASNEMIKFLLNLDLDLSNQDNEHIIPLRRAFQWGNIEIIDIISQKAPITPSDAQEILHSMAWPGYIINENVIDYLIQKGANPNENEASYGRSPLIAAIINNNLILIRALFNKGADLNKLHEETGLSPLHYACSNSNLETIELLLELGANPNIKDKNGNGLFLKLEDRRKDRGSILQALIKKGFNINEPSCYGETPLLRAYSSIISIFFDKKEDLVSILLDHNADLNVVCKNPFFKGQSLFALACQGSDFTMIKRIFKSNENVLLSNKQHQFSEMIGKHYIQSPDMAPLLKHFDRINNQNIAPHRYIYNLLAQYSRSDCDSNYSAMFARFFTGHWGNHFGDLVYETLKKTKANKPFASVKDVSIFFQELSQTSSRSQLANRNRNGGTLHSIISLANLLMDTEFDDLPLTKSQAVVRDIQEDLTNFNLR</sequence>
<name>A0A378KE72_LEGPN</name>
<proteinExistence type="predicted"/>
<dbReference type="SMART" id="SM00248">
    <property type="entry name" value="ANK"/>
    <property type="match status" value="8"/>
</dbReference>
<dbReference type="RefSeq" id="WP_027219760.1">
    <property type="nucleotide sequence ID" value="NZ_BAZA01000010.1"/>
</dbReference>
<dbReference type="AlphaFoldDB" id="A0A378KE72"/>
<organism evidence="4 5">
    <name type="scientific">Legionella pneumophila</name>
    <dbReference type="NCBI Taxonomy" id="446"/>
    <lineage>
        <taxon>Bacteria</taxon>
        <taxon>Pseudomonadati</taxon>
        <taxon>Pseudomonadota</taxon>
        <taxon>Gammaproteobacteria</taxon>
        <taxon>Legionellales</taxon>
        <taxon>Legionellaceae</taxon>
        <taxon>Legionella</taxon>
    </lineage>
</organism>
<dbReference type="Pfam" id="PF12796">
    <property type="entry name" value="Ank_2"/>
    <property type="match status" value="2"/>
</dbReference>
<protein>
    <submittedName>
        <fullName evidence="4">Ankyrin repeat protein</fullName>
    </submittedName>
</protein>
<accession>A0A378KE72</accession>
<feature type="repeat" description="ANK" evidence="3">
    <location>
        <begin position="484"/>
        <end position="516"/>
    </location>
</feature>
<evidence type="ECO:0000256" key="2">
    <source>
        <dbReference type="ARBA" id="ARBA00023043"/>
    </source>
</evidence>